<organism evidence="1 2">
    <name type="scientific">Tanacetum coccineum</name>
    <dbReference type="NCBI Taxonomy" id="301880"/>
    <lineage>
        <taxon>Eukaryota</taxon>
        <taxon>Viridiplantae</taxon>
        <taxon>Streptophyta</taxon>
        <taxon>Embryophyta</taxon>
        <taxon>Tracheophyta</taxon>
        <taxon>Spermatophyta</taxon>
        <taxon>Magnoliopsida</taxon>
        <taxon>eudicotyledons</taxon>
        <taxon>Gunneridae</taxon>
        <taxon>Pentapetalae</taxon>
        <taxon>asterids</taxon>
        <taxon>campanulids</taxon>
        <taxon>Asterales</taxon>
        <taxon>Asteraceae</taxon>
        <taxon>Asteroideae</taxon>
        <taxon>Anthemideae</taxon>
        <taxon>Anthemidinae</taxon>
        <taxon>Tanacetum</taxon>
    </lineage>
</organism>
<sequence>MNSLITFIRSRVIWERVHDFQLGIESYQIKVNLTAPTLTFPGLEAYEPYSIVDNPNMGLIYLNNKDEKRVTYLVEIVKFYDAMLEKVLNEVNVVADALSWKEHIKPLRVQALVMTIDLDLLTQILNAQAKAIKEENVKEENLRGMDKEFKTRPDETRCIKDRS</sequence>
<evidence type="ECO:0000313" key="2">
    <source>
        <dbReference type="Proteomes" id="UP001151760"/>
    </source>
</evidence>
<keyword evidence="2" id="KW-1185">Reference proteome</keyword>
<reference evidence="1" key="2">
    <citation type="submission" date="2022-01" db="EMBL/GenBank/DDBJ databases">
        <authorList>
            <person name="Yamashiro T."/>
            <person name="Shiraishi A."/>
            <person name="Satake H."/>
            <person name="Nakayama K."/>
        </authorList>
    </citation>
    <scope>NUCLEOTIDE SEQUENCE</scope>
</reference>
<comment type="caution">
    <text evidence="1">The sequence shown here is derived from an EMBL/GenBank/DDBJ whole genome shotgun (WGS) entry which is preliminary data.</text>
</comment>
<proteinExistence type="predicted"/>
<dbReference type="EMBL" id="BQNB010020445">
    <property type="protein sequence ID" value="GJT96027.1"/>
    <property type="molecule type" value="Genomic_DNA"/>
</dbReference>
<name>A0ABQ5I990_9ASTR</name>
<dbReference type="Proteomes" id="UP001151760">
    <property type="component" value="Unassembled WGS sequence"/>
</dbReference>
<evidence type="ECO:0000313" key="1">
    <source>
        <dbReference type="EMBL" id="GJT96027.1"/>
    </source>
</evidence>
<reference evidence="1" key="1">
    <citation type="journal article" date="2022" name="Int. J. Mol. Sci.">
        <title>Draft Genome of Tanacetum Coccineum: Genomic Comparison of Closely Related Tanacetum-Family Plants.</title>
        <authorList>
            <person name="Yamashiro T."/>
            <person name="Shiraishi A."/>
            <person name="Nakayama K."/>
            <person name="Satake H."/>
        </authorList>
    </citation>
    <scope>NUCLEOTIDE SEQUENCE</scope>
</reference>
<gene>
    <name evidence="1" type="ORF">Tco_1091545</name>
</gene>
<protein>
    <submittedName>
        <fullName evidence="1">Uncharacterized protein</fullName>
    </submittedName>
</protein>
<accession>A0ABQ5I990</accession>